<keyword evidence="1" id="KW-1133">Transmembrane helix</keyword>
<dbReference type="Proteomes" id="UP000230843">
    <property type="component" value="Unassembled WGS sequence"/>
</dbReference>
<evidence type="ECO:0000256" key="1">
    <source>
        <dbReference type="SAM" id="Phobius"/>
    </source>
</evidence>
<reference evidence="4" key="1">
    <citation type="submission" date="2017-09" db="EMBL/GenBank/DDBJ databases">
        <title>Depth-based differentiation of microbial function through sediment-hosted aquifers and enrichment of novel symbionts in the deep terrestrial subsurface.</title>
        <authorList>
            <person name="Probst A.J."/>
            <person name="Ladd B."/>
            <person name="Jarett J.K."/>
            <person name="Geller-Mcgrath D.E."/>
            <person name="Sieber C.M.K."/>
            <person name="Emerson J.B."/>
            <person name="Anantharaman K."/>
            <person name="Thomas B.C."/>
            <person name="Malmstrom R."/>
            <person name="Stieglmeier M."/>
            <person name="Klingl A."/>
            <person name="Woyke T."/>
            <person name="Ryan C.M."/>
            <person name="Banfield J.F."/>
        </authorList>
    </citation>
    <scope>NUCLEOTIDE SEQUENCE [LARGE SCALE GENOMIC DNA]</scope>
</reference>
<dbReference type="PANTHER" id="PTHR34406">
    <property type="entry name" value="PROTEIN YCEI"/>
    <property type="match status" value="1"/>
</dbReference>
<feature type="transmembrane region" description="Helical" evidence="1">
    <location>
        <begin position="6"/>
        <end position="27"/>
    </location>
</feature>
<organism evidence="3 4">
    <name type="scientific">Candidatus Magasanikbacteria bacterium CG_4_9_14_3_um_filter_32_9</name>
    <dbReference type="NCBI Taxonomy" id="1974644"/>
    <lineage>
        <taxon>Bacteria</taxon>
        <taxon>Candidatus Magasanikiibacteriota</taxon>
    </lineage>
</organism>
<proteinExistence type="predicted"/>
<dbReference type="Pfam" id="PF04264">
    <property type="entry name" value="YceI"/>
    <property type="match status" value="1"/>
</dbReference>
<keyword evidence="1" id="KW-0472">Membrane</keyword>
<evidence type="ECO:0000313" key="3">
    <source>
        <dbReference type="EMBL" id="PJA89985.1"/>
    </source>
</evidence>
<gene>
    <name evidence="3" type="ORF">CO137_01330</name>
</gene>
<keyword evidence="1" id="KW-0812">Transmembrane</keyword>
<dbReference type="AlphaFoldDB" id="A0A2M7Z7C1"/>
<dbReference type="SUPFAM" id="SSF101874">
    <property type="entry name" value="YceI-like"/>
    <property type="match status" value="1"/>
</dbReference>
<protein>
    <submittedName>
        <fullName evidence="3">Lipid-binding protein</fullName>
    </submittedName>
</protein>
<dbReference type="SMART" id="SM00867">
    <property type="entry name" value="YceI"/>
    <property type="match status" value="1"/>
</dbReference>
<dbReference type="InterPro" id="IPR036761">
    <property type="entry name" value="TTHA0802/YceI-like_sf"/>
</dbReference>
<dbReference type="EMBL" id="PFVJ01000030">
    <property type="protein sequence ID" value="PJA89985.1"/>
    <property type="molecule type" value="Genomic_DNA"/>
</dbReference>
<evidence type="ECO:0000313" key="4">
    <source>
        <dbReference type="Proteomes" id="UP000230843"/>
    </source>
</evidence>
<comment type="caution">
    <text evidence="3">The sequence shown here is derived from an EMBL/GenBank/DDBJ whole genome shotgun (WGS) entry which is preliminary data.</text>
</comment>
<name>A0A2M7Z7C1_9BACT</name>
<dbReference type="InterPro" id="IPR007372">
    <property type="entry name" value="Lipid/polyisoprenoid-bd_YceI"/>
</dbReference>
<evidence type="ECO:0000259" key="2">
    <source>
        <dbReference type="SMART" id="SM00867"/>
    </source>
</evidence>
<dbReference type="Gene3D" id="2.40.128.110">
    <property type="entry name" value="Lipid/polyisoprenoid-binding, YceI-like"/>
    <property type="match status" value="1"/>
</dbReference>
<accession>A0A2M7Z7C1</accession>
<dbReference type="PANTHER" id="PTHR34406:SF1">
    <property type="entry name" value="PROTEIN YCEI"/>
    <property type="match status" value="1"/>
</dbReference>
<feature type="domain" description="Lipid/polyisoprenoid-binding YceI-like" evidence="2">
    <location>
        <begin position="63"/>
        <end position="234"/>
    </location>
</feature>
<sequence>MEEKKLTNYILIGVFAVAVVVLGFWIFSYDKPEATEITPEVAGPDISGTRFVSEGSGIWWDAKYSVNKESSELVWTGYKVGGSHTGNVDIKEGIIYEKDGVFAGGSFKIDMNTISVNDIEDQESNTNLLKHLKGTEFFNVEQYPEASFEIEQVLKEKGINMYSTVGKFTIKGVEREIGLFTHIVKEDDKYIVESDFAIDRTLWNIRYGSSKFFDDLGDKLIDDTIEFKLKMVLDKKVIPEVTQ</sequence>